<dbReference type="Gene3D" id="3.40.30.10">
    <property type="entry name" value="Glutaredoxin"/>
    <property type="match status" value="1"/>
</dbReference>
<evidence type="ECO:0000313" key="2">
    <source>
        <dbReference type="EMBL" id="KAG8231034.1"/>
    </source>
</evidence>
<comment type="caution">
    <text evidence="2">The sequence shown here is derived from an EMBL/GenBank/DDBJ whole genome shotgun (WGS) entry which is preliminary data.</text>
</comment>
<dbReference type="Proteomes" id="UP000792457">
    <property type="component" value="Unassembled WGS sequence"/>
</dbReference>
<dbReference type="AlphaFoldDB" id="A0A8K0P4W9"/>
<sequence length="162" mass="18763">MACGSDTAKKKFKNRLALEKSPYLLQHAENPVEWYPWGDEAFEKARKEDKLIFLSVGYSTCHWCHVMERESFENHEIAKVMNKHFVNIKVDREERPDVDKMYMTFVQATTGSGGWPMSVWLSPDLTPVYGGTYYPPEDRYYGRPGFKSVLEALAKQVSEPIM</sequence>
<dbReference type="InterPro" id="IPR004879">
    <property type="entry name" value="Ssp411-like_TRX"/>
</dbReference>
<evidence type="ECO:0000313" key="3">
    <source>
        <dbReference type="Proteomes" id="UP000792457"/>
    </source>
</evidence>
<dbReference type="PANTHER" id="PTHR42899">
    <property type="entry name" value="SPERMATOGENESIS-ASSOCIATED PROTEIN 20"/>
    <property type="match status" value="1"/>
</dbReference>
<reference evidence="2" key="1">
    <citation type="submission" date="2013-04" db="EMBL/GenBank/DDBJ databases">
        <authorList>
            <person name="Qu J."/>
            <person name="Murali S.C."/>
            <person name="Bandaranaike D."/>
            <person name="Bellair M."/>
            <person name="Blankenburg K."/>
            <person name="Chao H."/>
            <person name="Dinh H."/>
            <person name="Doddapaneni H."/>
            <person name="Downs B."/>
            <person name="Dugan-Rocha S."/>
            <person name="Elkadiri S."/>
            <person name="Gnanaolivu R.D."/>
            <person name="Hernandez B."/>
            <person name="Javaid M."/>
            <person name="Jayaseelan J.C."/>
            <person name="Lee S."/>
            <person name="Li M."/>
            <person name="Ming W."/>
            <person name="Munidasa M."/>
            <person name="Muniz J."/>
            <person name="Nguyen L."/>
            <person name="Ongeri F."/>
            <person name="Osuji N."/>
            <person name="Pu L.-L."/>
            <person name="Puazo M."/>
            <person name="Qu C."/>
            <person name="Quiroz J."/>
            <person name="Raj R."/>
            <person name="Weissenberger G."/>
            <person name="Xin Y."/>
            <person name="Zou X."/>
            <person name="Han Y."/>
            <person name="Richards S."/>
            <person name="Worley K."/>
            <person name="Muzny D."/>
            <person name="Gibbs R."/>
        </authorList>
    </citation>
    <scope>NUCLEOTIDE SEQUENCE</scope>
    <source>
        <strain evidence="2">Sampled in the wild</strain>
    </source>
</reference>
<name>A0A8K0P4W9_LADFU</name>
<dbReference type="SUPFAM" id="SSF52833">
    <property type="entry name" value="Thioredoxin-like"/>
    <property type="match status" value="1"/>
</dbReference>
<evidence type="ECO:0000259" key="1">
    <source>
        <dbReference type="Pfam" id="PF03190"/>
    </source>
</evidence>
<dbReference type="CDD" id="cd02955">
    <property type="entry name" value="SSP411"/>
    <property type="match status" value="1"/>
</dbReference>
<protein>
    <recommendedName>
        <fullName evidence="1">Spermatogenesis-associated protein 20-like TRX domain-containing protein</fullName>
    </recommendedName>
</protein>
<dbReference type="OrthoDB" id="1923667at2759"/>
<accession>A0A8K0P4W9</accession>
<dbReference type="EMBL" id="KZ308524">
    <property type="protein sequence ID" value="KAG8231034.1"/>
    <property type="molecule type" value="Genomic_DNA"/>
</dbReference>
<dbReference type="InterPro" id="IPR036249">
    <property type="entry name" value="Thioredoxin-like_sf"/>
</dbReference>
<dbReference type="InterPro" id="IPR024705">
    <property type="entry name" value="Ssp411"/>
</dbReference>
<keyword evidence="3" id="KW-1185">Reference proteome</keyword>
<dbReference type="Pfam" id="PF03190">
    <property type="entry name" value="Thioredox_DsbH"/>
    <property type="match status" value="1"/>
</dbReference>
<dbReference type="PANTHER" id="PTHR42899:SF1">
    <property type="entry name" value="SPERMATOGENESIS-ASSOCIATED PROTEIN 20"/>
    <property type="match status" value="1"/>
</dbReference>
<feature type="domain" description="Spermatogenesis-associated protein 20-like TRX" evidence="1">
    <location>
        <begin position="13"/>
        <end position="156"/>
    </location>
</feature>
<gene>
    <name evidence="2" type="ORF">J437_LFUL010812</name>
</gene>
<reference evidence="2" key="2">
    <citation type="submission" date="2017-10" db="EMBL/GenBank/DDBJ databases">
        <title>Ladona fulva Genome sequencing and assembly.</title>
        <authorList>
            <person name="Murali S."/>
            <person name="Richards S."/>
            <person name="Bandaranaike D."/>
            <person name="Bellair M."/>
            <person name="Blankenburg K."/>
            <person name="Chao H."/>
            <person name="Dinh H."/>
            <person name="Doddapaneni H."/>
            <person name="Dugan-Rocha S."/>
            <person name="Elkadiri S."/>
            <person name="Gnanaolivu R."/>
            <person name="Hernandez B."/>
            <person name="Skinner E."/>
            <person name="Javaid M."/>
            <person name="Lee S."/>
            <person name="Li M."/>
            <person name="Ming W."/>
            <person name="Munidasa M."/>
            <person name="Muniz J."/>
            <person name="Nguyen L."/>
            <person name="Hughes D."/>
            <person name="Osuji N."/>
            <person name="Pu L.-L."/>
            <person name="Puazo M."/>
            <person name="Qu C."/>
            <person name="Quiroz J."/>
            <person name="Raj R."/>
            <person name="Weissenberger G."/>
            <person name="Xin Y."/>
            <person name="Zou X."/>
            <person name="Han Y."/>
            <person name="Worley K."/>
            <person name="Muzny D."/>
            <person name="Gibbs R."/>
        </authorList>
    </citation>
    <scope>NUCLEOTIDE SEQUENCE</scope>
    <source>
        <strain evidence="2">Sampled in the wild</strain>
    </source>
</reference>
<proteinExistence type="predicted"/>
<organism evidence="2 3">
    <name type="scientific">Ladona fulva</name>
    <name type="common">Scarce chaser dragonfly</name>
    <name type="synonym">Libellula fulva</name>
    <dbReference type="NCBI Taxonomy" id="123851"/>
    <lineage>
        <taxon>Eukaryota</taxon>
        <taxon>Metazoa</taxon>
        <taxon>Ecdysozoa</taxon>
        <taxon>Arthropoda</taxon>
        <taxon>Hexapoda</taxon>
        <taxon>Insecta</taxon>
        <taxon>Pterygota</taxon>
        <taxon>Palaeoptera</taxon>
        <taxon>Odonata</taxon>
        <taxon>Epiprocta</taxon>
        <taxon>Anisoptera</taxon>
        <taxon>Libelluloidea</taxon>
        <taxon>Libellulidae</taxon>
        <taxon>Ladona</taxon>
    </lineage>
</organism>